<accession>A0A454XW54</accession>
<dbReference type="GO" id="GO:0034625">
    <property type="term" value="P:fatty acid elongation, monounsaturated fatty acid"/>
    <property type="evidence" value="ECO:0000318"/>
    <property type="project" value="GO_Central"/>
</dbReference>
<evidence type="ECO:0000256" key="2">
    <source>
        <dbReference type="ARBA" id="ARBA00005194"/>
    </source>
</evidence>
<dbReference type="PANTHER" id="PTHR11157:SF30">
    <property type="entry name" value="ELONGATION OF LONG CHAIN FATTY ACIDS PROTEIN 2"/>
    <property type="match status" value="1"/>
</dbReference>
<evidence type="ECO:0000256" key="8">
    <source>
        <dbReference type="ARBA" id="ARBA00023098"/>
    </source>
</evidence>
<dbReference type="OMA" id="WARWGIL"/>
<feature type="transmembrane region" description="Helical" evidence="11">
    <location>
        <begin position="72"/>
        <end position="95"/>
    </location>
</feature>
<reference evidence="13" key="1">
    <citation type="journal article" date="2008" name="Nat. Genet.">
        <title>The Pristionchus pacificus genome provides a unique perspective on nematode lifestyle and parasitism.</title>
        <authorList>
            <person name="Dieterich C."/>
            <person name="Clifton S.W."/>
            <person name="Schuster L.N."/>
            <person name="Chinwalla A."/>
            <person name="Delehaunty K."/>
            <person name="Dinkelacker I."/>
            <person name="Fulton L."/>
            <person name="Fulton R."/>
            <person name="Godfrey J."/>
            <person name="Minx P."/>
            <person name="Mitreva M."/>
            <person name="Roeseler W."/>
            <person name="Tian H."/>
            <person name="Witte H."/>
            <person name="Yang S.P."/>
            <person name="Wilson R.K."/>
            <person name="Sommer R.J."/>
        </authorList>
    </citation>
    <scope>NUCLEOTIDE SEQUENCE [LARGE SCALE GENOMIC DNA]</scope>
    <source>
        <strain evidence="13">PS312</strain>
    </source>
</reference>
<accession>A0A8R1UF04</accession>
<feature type="transmembrane region" description="Helical" evidence="11">
    <location>
        <begin position="41"/>
        <end position="60"/>
    </location>
</feature>
<feature type="transmembrane region" description="Helical" evidence="11">
    <location>
        <begin position="160"/>
        <end position="177"/>
    </location>
</feature>
<evidence type="ECO:0000256" key="9">
    <source>
        <dbReference type="ARBA" id="ARBA00023136"/>
    </source>
</evidence>
<dbReference type="GO" id="GO:0042761">
    <property type="term" value="P:very long-chain fatty acid biosynthetic process"/>
    <property type="evidence" value="ECO:0000318"/>
    <property type="project" value="GO_Central"/>
</dbReference>
<keyword evidence="6 11" id="KW-0276">Fatty acid metabolism</keyword>
<keyword evidence="13" id="KW-1185">Reference proteome</keyword>
<dbReference type="GO" id="GO:0009922">
    <property type="term" value="F:fatty acid elongase activity"/>
    <property type="evidence" value="ECO:0000318"/>
    <property type="project" value="GO_Central"/>
</dbReference>
<dbReference type="InterPro" id="IPR002076">
    <property type="entry name" value="ELO_fam"/>
</dbReference>
<dbReference type="Proteomes" id="UP000005239">
    <property type="component" value="Unassembled WGS sequence"/>
</dbReference>
<name>A0A454XW54_PRIPA</name>
<evidence type="ECO:0000256" key="11">
    <source>
        <dbReference type="RuleBase" id="RU361115"/>
    </source>
</evidence>
<dbReference type="AlphaFoldDB" id="A0A454XW54"/>
<evidence type="ECO:0000256" key="5">
    <source>
        <dbReference type="ARBA" id="ARBA00022692"/>
    </source>
</evidence>
<evidence type="ECO:0000256" key="3">
    <source>
        <dbReference type="ARBA" id="ARBA00022516"/>
    </source>
</evidence>
<keyword evidence="3 11" id="KW-0444">Lipid biosynthesis</keyword>
<sequence>MATADPIEVSTPVSFRTPVTYSDVIFGEWQLEKTIHFMERTHLPISIATTAAYLLMVYYGPKFMANKKAFSLRTPLTIWNMTLSVYSAISFYFLYPYVVKSYEKGGMIVIDRSRVGTLCYNDDLYTNPVSGYVTWLFIMSKGPELIDTVFLILRKRPVIFMHWYHHSVTFLLGQLFFTEFVPWARWGILINLMVHTVMYFYYGLRAWGLKTERWVSKLITCTQITQFISGFYFAGRVGYMYITDELDDCQAKVQKMGLGTVVIFTYLYLFCDYFHKTYIKNDSPTRPKKLEESEVKEEVKKDQ</sequence>
<evidence type="ECO:0000256" key="7">
    <source>
        <dbReference type="ARBA" id="ARBA00022989"/>
    </source>
</evidence>
<comment type="catalytic activity">
    <reaction evidence="11">
        <text>a very-long-chain acyl-CoA + malonyl-CoA + H(+) = a very-long-chain 3-oxoacyl-CoA + CO2 + CoA</text>
        <dbReference type="Rhea" id="RHEA:32727"/>
        <dbReference type="ChEBI" id="CHEBI:15378"/>
        <dbReference type="ChEBI" id="CHEBI:16526"/>
        <dbReference type="ChEBI" id="CHEBI:57287"/>
        <dbReference type="ChEBI" id="CHEBI:57384"/>
        <dbReference type="ChEBI" id="CHEBI:90725"/>
        <dbReference type="ChEBI" id="CHEBI:90736"/>
        <dbReference type="EC" id="2.3.1.199"/>
    </reaction>
</comment>
<keyword evidence="4 11" id="KW-0808">Transferase</keyword>
<dbReference type="Pfam" id="PF01151">
    <property type="entry name" value="ELO"/>
    <property type="match status" value="1"/>
</dbReference>
<evidence type="ECO:0000313" key="13">
    <source>
        <dbReference type="Proteomes" id="UP000005239"/>
    </source>
</evidence>
<keyword evidence="7 11" id="KW-1133">Transmembrane helix</keyword>
<keyword evidence="8 11" id="KW-0443">Lipid metabolism</keyword>
<evidence type="ECO:0000256" key="10">
    <source>
        <dbReference type="ARBA" id="ARBA00023160"/>
    </source>
</evidence>
<comment type="pathway">
    <text evidence="2">Lipid metabolism; fatty acid biosynthesis.</text>
</comment>
<dbReference type="GO" id="GO:0019367">
    <property type="term" value="P:fatty acid elongation, saturated fatty acid"/>
    <property type="evidence" value="ECO:0000318"/>
    <property type="project" value="GO_Central"/>
</dbReference>
<dbReference type="EC" id="2.3.1.199" evidence="11"/>
<evidence type="ECO:0000256" key="4">
    <source>
        <dbReference type="ARBA" id="ARBA00022679"/>
    </source>
</evidence>
<proteinExistence type="inferred from homology"/>
<evidence type="ECO:0000313" key="12">
    <source>
        <dbReference type="EnsemblMetazoa" id="PPA19512.1"/>
    </source>
</evidence>
<dbReference type="EnsemblMetazoa" id="PPA19512.1">
    <property type="protein sequence ID" value="PPA19512.1"/>
    <property type="gene ID" value="WBGene00109066"/>
</dbReference>
<comment type="subcellular location">
    <subcellularLocation>
        <location evidence="1">Membrane</location>
        <topology evidence="1">Multi-pass membrane protein</topology>
    </subcellularLocation>
</comment>
<organism evidence="12 13">
    <name type="scientific">Pristionchus pacificus</name>
    <name type="common">Parasitic nematode worm</name>
    <dbReference type="NCBI Taxonomy" id="54126"/>
    <lineage>
        <taxon>Eukaryota</taxon>
        <taxon>Metazoa</taxon>
        <taxon>Ecdysozoa</taxon>
        <taxon>Nematoda</taxon>
        <taxon>Chromadorea</taxon>
        <taxon>Rhabditida</taxon>
        <taxon>Rhabditina</taxon>
        <taxon>Diplogasteromorpha</taxon>
        <taxon>Diplogasteroidea</taxon>
        <taxon>Neodiplogasteridae</taxon>
        <taxon>Pristionchus</taxon>
    </lineage>
</organism>
<evidence type="ECO:0000256" key="6">
    <source>
        <dbReference type="ARBA" id="ARBA00022832"/>
    </source>
</evidence>
<keyword evidence="9 11" id="KW-0472">Membrane</keyword>
<dbReference type="PANTHER" id="PTHR11157">
    <property type="entry name" value="FATTY ACID ACYL TRANSFERASE-RELATED"/>
    <property type="match status" value="1"/>
</dbReference>
<gene>
    <name evidence="12" type="primary">WBGene00109066</name>
</gene>
<evidence type="ECO:0000256" key="1">
    <source>
        <dbReference type="ARBA" id="ARBA00004141"/>
    </source>
</evidence>
<feature type="transmembrane region" description="Helical" evidence="11">
    <location>
        <begin position="253"/>
        <end position="271"/>
    </location>
</feature>
<keyword evidence="10 11" id="KW-0275">Fatty acid biosynthesis</keyword>
<dbReference type="GO" id="GO:0005789">
    <property type="term" value="C:endoplasmic reticulum membrane"/>
    <property type="evidence" value="ECO:0000318"/>
    <property type="project" value="GO_Central"/>
</dbReference>
<keyword evidence="5 11" id="KW-0812">Transmembrane</keyword>
<feature type="transmembrane region" description="Helical" evidence="11">
    <location>
        <begin position="183"/>
        <end position="202"/>
    </location>
</feature>
<dbReference type="GO" id="GO:0034626">
    <property type="term" value="P:fatty acid elongation, polyunsaturated fatty acid"/>
    <property type="evidence" value="ECO:0000318"/>
    <property type="project" value="GO_Central"/>
</dbReference>
<comment type="similarity">
    <text evidence="11">Belongs to the ELO family.</text>
</comment>
<protein>
    <recommendedName>
        <fullName evidence="11">Elongation of very long chain fatty acids protein</fullName>
        <ecNumber evidence="11">2.3.1.199</ecNumber>
    </recommendedName>
    <alternativeName>
        <fullName evidence="11">Very-long-chain 3-oxoacyl-CoA synthase</fullName>
    </alternativeName>
</protein>
<reference evidence="12" key="2">
    <citation type="submission" date="2022-06" db="UniProtKB">
        <authorList>
            <consortium name="EnsemblMetazoa"/>
        </authorList>
    </citation>
    <scope>IDENTIFICATION</scope>
    <source>
        <strain evidence="12">PS312</strain>
    </source>
</reference>
<dbReference type="OrthoDB" id="10259681at2759"/>
<dbReference type="GO" id="GO:0030148">
    <property type="term" value="P:sphingolipid biosynthetic process"/>
    <property type="evidence" value="ECO:0000318"/>
    <property type="project" value="GO_Central"/>
</dbReference>